<evidence type="ECO:0000256" key="1">
    <source>
        <dbReference type="ARBA" id="ARBA00004429"/>
    </source>
</evidence>
<comment type="similarity">
    <text evidence="8">Belongs to the TRAP transporter small permease family.</text>
</comment>
<evidence type="ECO:0000256" key="7">
    <source>
        <dbReference type="ARBA" id="ARBA00023136"/>
    </source>
</evidence>
<evidence type="ECO:0000256" key="8">
    <source>
        <dbReference type="ARBA" id="ARBA00038436"/>
    </source>
</evidence>
<protein>
    <submittedName>
        <fullName evidence="11">TRAP transporter small permease</fullName>
    </submittedName>
</protein>
<evidence type="ECO:0000256" key="3">
    <source>
        <dbReference type="ARBA" id="ARBA00022475"/>
    </source>
</evidence>
<dbReference type="GO" id="GO:0005886">
    <property type="term" value="C:plasma membrane"/>
    <property type="evidence" value="ECO:0007669"/>
    <property type="project" value="UniProtKB-SubCell"/>
</dbReference>
<dbReference type="AlphaFoldDB" id="A0A8J6MGA1"/>
<keyword evidence="4" id="KW-0997">Cell inner membrane</keyword>
<accession>A0A8J6MGA1</accession>
<feature type="transmembrane region" description="Helical" evidence="9">
    <location>
        <begin position="12"/>
        <end position="36"/>
    </location>
</feature>
<name>A0A8J6MGA1_9FIRM</name>
<keyword evidence="6 9" id="KW-1133">Transmembrane helix</keyword>
<evidence type="ECO:0000256" key="9">
    <source>
        <dbReference type="SAM" id="Phobius"/>
    </source>
</evidence>
<proteinExistence type="inferred from homology"/>
<feature type="transmembrane region" description="Helical" evidence="9">
    <location>
        <begin position="128"/>
        <end position="148"/>
    </location>
</feature>
<dbReference type="Proteomes" id="UP000607645">
    <property type="component" value="Unassembled WGS sequence"/>
</dbReference>
<comment type="caution">
    <text evidence="11">The sequence shown here is derived from an EMBL/GenBank/DDBJ whole genome shotgun (WGS) entry which is preliminary data.</text>
</comment>
<dbReference type="GO" id="GO:0022857">
    <property type="term" value="F:transmembrane transporter activity"/>
    <property type="evidence" value="ECO:0007669"/>
    <property type="project" value="TreeGrafter"/>
</dbReference>
<feature type="transmembrane region" description="Helical" evidence="9">
    <location>
        <begin position="87"/>
        <end position="108"/>
    </location>
</feature>
<evidence type="ECO:0000256" key="5">
    <source>
        <dbReference type="ARBA" id="ARBA00022692"/>
    </source>
</evidence>
<dbReference type="RefSeq" id="WP_155148084.1">
    <property type="nucleotide sequence ID" value="NZ_JACOPQ010000003.1"/>
</dbReference>
<evidence type="ECO:0000256" key="4">
    <source>
        <dbReference type="ARBA" id="ARBA00022519"/>
    </source>
</evidence>
<evidence type="ECO:0000259" key="10">
    <source>
        <dbReference type="Pfam" id="PF04290"/>
    </source>
</evidence>
<dbReference type="Pfam" id="PF04290">
    <property type="entry name" value="DctQ"/>
    <property type="match status" value="1"/>
</dbReference>
<evidence type="ECO:0000313" key="12">
    <source>
        <dbReference type="Proteomes" id="UP000607645"/>
    </source>
</evidence>
<keyword evidence="3" id="KW-1003">Cell membrane</keyword>
<dbReference type="PANTHER" id="PTHR35011">
    <property type="entry name" value="2,3-DIKETO-L-GULONATE TRAP TRANSPORTER SMALL PERMEASE PROTEIN YIAM"/>
    <property type="match status" value="1"/>
</dbReference>
<feature type="domain" description="Tripartite ATP-independent periplasmic transporters DctQ component" evidence="10">
    <location>
        <begin position="24"/>
        <end position="155"/>
    </location>
</feature>
<dbReference type="InterPro" id="IPR007387">
    <property type="entry name" value="TRAP_DctQ"/>
</dbReference>
<dbReference type="GO" id="GO:0015740">
    <property type="term" value="P:C4-dicarboxylate transport"/>
    <property type="evidence" value="ECO:0007669"/>
    <property type="project" value="TreeGrafter"/>
</dbReference>
<keyword evidence="7 9" id="KW-0472">Membrane</keyword>
<keyword evidence="2" id="KW-0813">Transport</keyword>
<gene>
    <name evidence="11" type="ORF">H8S62_05415</name>
</gene>
<keyword evidence="5 9" id="KW-0812">Transmembrane</keyword>
<feature type="transmembrane region" description="Helical" evidence="9">
    <location>
        <begin position="48"/>
        <end position="66"/>
    </location>
</feature>
<dbReference type="EMBL" id="JACOPQ010000003">
    <property type="protein sequence ID" value="MBC5736443.1"/>
    <property type="molecule type" value="Genomic_DNA"/>
</dbReference>
<reference evidence="11" key="1">
    <citation type="submission" date="2020-08" db="EMBL/GenBank/DDBJ databases">
        <title>Genome public.</title>
        <authorList>
            <person name="Liu C."/>
            <person name="Sun Q."/>
        </authorList>
    </citation>
    <scope>NUCLEOTIDE SEQUENCE</scope>
    <source>
        <strain evidence="11">NSJ-52</strain>
    </source>
</reference>
<comment type="subcellular location">
    <subcellularLocation>
        <location evidence="1">Cell inner membrane</location>
        <topology evidence="1">Multi-pass membrane protein</topology>
    </subcellularLocation>
</comment>
<evidence type="ECO:0000256" key="2">
    <source>
        <dbReference type="ARBA" id="ARBA00022448"/>
    </source>
</evidence>
<evidence type="ECO:0000256" key="6">
    <source>
        <dbReference type="ARBA" id="ARBA00022989"/>
    </source>
</evidence>
<keyword evidence="12" id="KW-1185">Reference proteome</keyword>
<evidence type="ECO:0000313" key="11">
    <source>
        <dbReference type="EMBL" id="MBC5736443.1"/>
    </source>
</evidence>
<dbReference type="PANTHER" id="PTHR35011:SF2">
    <property type="entry name" value="2,3-DIKETO-L-GULONATE TRAP TRANSPORTER SMALL PERMEASE PROTEIN YIAM"/>
    <property type="match status" value="1"/>
</dbReference>
<sequence length="174" mass="19428">MKDKVLHVLDVIEGYLLAIPFVLLCVLIVVDIAMRTFFQSGLSWLEEFGRYVLVFGTFLGASMAIRTDDHPRMTALLVAVPHTVRQILKIVGDLICIVGLAVVDYYSWLQIASMMRIGTMTSTLPVPLWVPYVIIPIALCTMAVRYVIETVKDIRLLVHPPKKKDELATEGGEG</sequence>
<organism evidence="11 12">
    <name type="scientific">Lawsonibacter faecis</name>
    <dbReference type="NCBI Taxonomy" id="2763052"/>
    <lineage>
        <taxon>Bacteria</taxon>
        <taxon>Bacillati</taxon>
        <taxon>Bacillota</taxon>
        <taxon>Clostridia</taxon>
        <taxon>Eubacteriales</taxon>
        <taxon>Oscillospiraceae</taxon>
        <taxon>Lawsonibacter</taxon>
    </lineage>
</organism>
<dbReference type="InterPro" id="IPR055348">
    <property type="entry name" value="DctQ"/>
</dbReference>